<evidence type="ECO:0000259" key="2">
    <source>
        <dbReference type="Pfam" id="PF03061"/>
    </source>
</evidence>
<dbReference type="InterPro" id="IPR052723">
    <property type="entry name" value="Acyl-CoA_thioesterase_PaaI"/>
</dbReference>
<dbReference type="Pfam" id="PF03061">
    <property type="entry name" value="4HBT"/>
    <property type="match status" value="1"/>
</dbReference>
<evidence type="ECO:0000313" key="4">
    <source>
        <dbReference type="Proteomes" id="UP001589647"/>
    </source>
</evidence>
<feature type="domain" description="Thioesterase" evidence="2">
    <location>
        <begin position="37"/>
        <end position="109"/>
    </location>
</feature>
<proteinExistence type="predicted"/>
<dbReference type="Gene3D" id="3.10.129.10">
    <property type="entry name" value="Hotdog Thioesterase"/>
    <property type="match status" value="1"/>
</dbReference>
<dbReference type="EMBL" id="JBHMEI010000030">
    <property type="protein sequence ID" value="MFB9205665.1"/>
    <property type="molecule type" value="Genomic_DNA"/>
</dbReference>
<dbReference type="Proteomes" id="UP001589647">
    <property type="component" value="Unassembled WGS sequence"/>
</dbReference>
<keyword evidence="1 3" id="KW-0378">Hydrolase</keyword>
<dbReference type="InterPro" id="IPR006683">
    <property type="entry name" value="Thioestr_dom"/>
</dbReference>
<dbReference type="PANTHER" id="PTHR42856:SF1">
    <property type="entry name" value="ACYL-COENZYME A THIOESTERASE PAAI"/>
    <property type="match status" value="1"/>
</dbReference>
<gene>
    <name evidence="3" type="primary">paaI</name>
    <name evidence="3" type="ORF">ACFFV7_31030</name>
</gene>
<dbReference type="SUPFAM" id="SSF54637">
    <property type="entry name" value="Thioesterase/thiol ester dehydrase-isomerase"/>
    <property type="match status" value="1"/>
</dbReference>
<dbReference type="GO" id="GO:0016787">
    <property type="term" value="F:hydrolase activity"/>
    <property type="evidence" value="ECO:0007669"/>
    <property type="project" value="UniProtKB-KW"/>
</dbReference>
<evidence type="ECO:0000313" key="3">
    <source>
        <dbReference type="EMBL" id="MFB9205665.1"/>
    </source>
</evidence>
<dbReference type="RefSeq" id="WP_379478634.1">
    <property type="nucleotide sequence ID" value="NZ_JBHMEI010000030.1"/>
</dbReference>
<dbReference type="InterPro" id="IPR011973">
    <property type="entry name" value="PaaD"/>
</dbReference>
<keyword evidence="4" id="KW-1185">Reference proteome</keyword>
<accession>A0ABV5IM96</accession>
<comment type="caution">
    <text evidence="3">The sequence shown here is derived from an EMBL/GenBank/DDBJ whole genome shotgun (WGS) entry which is preliminary data.</text>
</comment>
<evidence type="ECO:0000256" key="1">
    <source>
        <dbReference type="ARBA" id="ARBA00022801"/>
    </source>
</evidence>
<organism evidence="3 4">
    <name type="scientific">Nonomuraea spiralis</name>
    <dbReference type="NCBI Taxonomy" id="46182"/>
    <lineage>
        <taxon>Bacteria</taxon>
        <taxon>Bacillati</taxon>
        <taxon>Actinomycetota</taxon>
        <taxon>Actinomycetes</taxon>
        <taxon>Streptosporangiales</taxon>
        <taxon>Streptosporangiaceae</taxon>
        <taxon>Nonomuraea</taxon>
    </lineage>
</organism>
<name>A0ABV5IM96_9ACTN</name>
<dbReference type="InterPro" id="IPR003736">
    <property type="entry name" value="PAAI_dom"/>
</dbReference>
<dbReference type="CDD" id="cd03443">
    <property type="entry name" value="PaaI_thioesterase"/>
    <property type="match status" value="1"/>
</dbReference>
<dbReference type="NCBIfam" id="TIGR00369">
    <property type="entry name" value="unchar_dom_1"/>
    <property type="match status" value="1"/>
</dbReference>
<dbReference type="EC" id="3.1.2.-" evidence="3"/>
<protein>
    <submittedName>
        <fullName evidence="3">Hydroxyphenylacetyl-CoA thioesterase PaaI</fullName>
        <ecNumber evidence="3">3.1.2.-</ecNumber>
    </submittedName>
</protein>
<dbReference type="NCBIfam" id="TIGR02286">
    <property type="entry name" value="PaaD"/>
    <property type="match status" value="1"/>
</dbReference>
<dbReference type="InterPro" id="IPR029069">
    <property type="entry name" value="HotDog_dom_sf"/>
</dbReference>
<reference evidence="3 4" key="1">
    <citation type="submission" date="2024-09" db="EMBL/GenBank/DDBJ databases">
        <authorList>
            <person name="Sun Q."/>
            <person name="Mori K."/>
        </authorList>
    </citation>
    <scope>NUCLEOTIDE SEQUENCE [LARGE SCALE GENOMIC DNA]</scope>
    <source>
        <strain evidence="3 4">CCM 3426</strain>
    </source>
</reference>
<sequence length="132" mass="13890">MTGPDPACRALGIALEEAAAGRARLRMRVTEDMVNGHGVAHGGYLFLLADAAFDHACNSRGPVMLAHSAQVTFLRPAAAGDVLVAEATERARHGRHGVYDVTVRRPAGEIIAEFRGHGVVVAGRPTDEGKTP</sequence>
<dbReference type="PANTHER" id="PTHR42856">
    <property type="entry name" value="ACYL-COENZYME A THIOESTERASE PAAI"/>
    <property type="match status" value="1"/>
</dbReference>